<name>A0A4U5W5S2_STRGB</name>
<proteinExistence type="predicted"/>
<evidence type="ECO:0000313" key="2">
    <source>
        <dbReference type="Proteomes" id="UP000308632"/>
    </source>
</evidence>
<reference evidence="1 2" key="1">
    <citation type="submission" date="2019-04" db="EMBL/GenBank/DDBJ databases">
        <title>Streptomyces lasaliensis sp.nov., an Actinomycete isolated from soil which produces the polyether antibiotic lasalocid.</title>
        <authorList>
            <person name="Erwin G."/>
            <person name="Haber C."/>
        </authorList>
    </citation>
    <scope>NUCLEOTIDE SEQUENCE [LARGE SCALE GENOMIC DNA]</scope>
    <source>
        <strain evidence="1 2">DSM 40089</strain>
    </source>
</reference>
<dbReference type="Proteomes" id="UP000308632">
    <property type="component" value="Unassembled WGS sequence"/>
</dbReference>
<protein>
    <submittedName>
        <fullName evidence="1">Uncharacterized protein</fullName>
    </submittedName>
</protein>
<gene>
    <name evidence="1" type="ORF">E4U92_34175</name>
</gene>
<accession>A0A4U5W5S2</accession>
<organism evidence="1 2">
    <name type="scientific">Streptomyces galbus</name>
    <dbReference type="NCBI Taxonomy" id="33898"/>
    <lineage>
        <taxon>Bacteria</taxon>
        <taxon>Bacillati</taxon>
        <taxon>Actinomycetota</taxon>
        <taxon>Actinomycetes</taxon>
        <taxon>Kitasatosporales</taxon>
        <taxon>Streptomycetaceae</taxon>
        <taxon>Streptomyces</taxon>
    </lineage>
</organism>
<evidence type="ECO:0000313" key="1">
    <source>
        <dbReference type="EMBL" id="TKS96738.1"/>
    </source>
</evidence>
<sequence>MKASMSVTWAATDTATGRFVAEERRTGLGELTDHVDALRRCRGEGYLEVRLPDREFPVVTLGFRDERAVLHVFEDADTVSLRPGDGTTPADAVVEVPVMDEPAVFSGDMASSLDAAWSLLHRLLRSPAV</sequence>
<dbReference type="EMBL" id="SZPR01000039">
    <property type="protein sequence ID" value="TKS96738.1"/>
    <property type="molecule type" value="Genomic_DNA"/>
</dbReference>
<dbReference type="AlphaFoldDB" id="A0A4U5W5S2"/>
<comment type="caution">
    <text evidence="1">The sequence shown here is derived from an EMBL/GenBank/DDBJ whole genome shotgun (WGS) entry which is preliminary data.</text>
</comment>